<dbReference type="EMBL" id="HBIJ01016956">
    <property type="protein sequence ID" value="CAE0370511.1"/>
    <property type="molecule type" value="Transcribed_RNA"/>
</dbReference>
<keyword evidence="2" id="KW-0934">Plastid</keyword>
<evidence type="ECO:0000259" key="4">
    <source>
        <dbReference type="Pfam" id="PF04755"/>
    </source>
</evidence>
<protein>
    <recommendedName>
        <fullName evidence="4">Plastid lipid-associated protein/fibrillin conserved domain-containing protein</fullName>
    </recommendedName>
</protein>
<dbReference type="Pfam" id="PF04755">
    <property type="entry name" value="PAP_fibrillin"/>
    <property type="match status" value="2"/>
</dbReference>
<reference evidence="5" key="1">
    <citation type="submission" date="2021-01" db="EMBL/GenBank/DDBJ databases">
        <authorList>
            <person name="Corre E."/>
            <person name="Pelletier E."/>
            <person name="Niang G."/>
            <person name="Scheremetjew M."/>
            <person name="Finn R."/>
            <person name="Kale V."/>
            <person name="Holt S."/>
            <person name="Cochrane G."/>
            <person name="Meng A."/>
            <person name="Brown T."/>
            <person name="Cohen L."/>
        </authorList>
    </citation>
    <scope>NUCLEOTIDE SEQUENCE</scope>
    <source>
        <strain evidence="5">CCMP1510</strain>
    </source>
</reference>
<evidence type="ECO:0000256" key="2">
    <source>
        <dbReference type="ARBA" id="ARBA00022640"/>
    </source>
</evidence>
<evidence type="ECO:0000256" key="1">
    <source>
        <dbReference type="ARBA" id="ARBA00004474"/>
    </source>
</evidence>
<gene>
    <name evidence="5" type="ORF">ALAG00032_LOCUS11289</name>
</gene>
<evidence type="ECO:0000313" key="5">
    <source>
        <dbReference type="EMBL" id="CAE0370511.1"/>
    </source>
</evidence>
<feature type="domain" description="Plastid lipid-associated protein/fibrillin conserved" evidence="4">
    <location>
        <begin position="36"/>
        <end position="159"/>
    </location>
</feature>
<proteinExistence type="predicted"/>
<dbReference type="AlphaFoldDB" id="A0A7S3K0C3"/>
<keyword evidence="3" id="KW-0732">Signal</keyword>
<feature type="domain" description="Plastid lipid-associated protein/fibrillin conserved" evidence="4">
    <location>
        <begin position="169"/>
        <end position="197"/>
    </location>
</feature>
<feature type="signal peptide" evidence="3">
    <location>
        <begin position="1"/>
        <end position="22"/>
    </location>
</feature>
<name>A0A7S3K0C3_9STRA</name>
<evidence type="ECO:0000256" key="3">
    <source>
        <dbReference type="SAM" id="SignalP"/>
    </source>
</evidence>
<accession>A0A7S3K0C3</accession>
<organism evidence="5">
    <name type="scientific">Aureoumbra lagunensis</name>
    <dbReference type="NCBI Taxonomy" id="44058"/>
    <lineage>
        <taxon>Eukaryota</taxon>
        <taxon>Sar</taxon>
        <taxon>Stramenopiles</taxon>
        <taxon>Ochrophyta</taxon>
        <taxon>Pelagophyceae</taxon>
        <taxon>Pelagomonadales</taxon>
        <taxon>Aureoumbra</taxon>
    </lineage>
</organism>
<dbReference type="InterPro" id="IPR039633">
    <property type="entry name" value="PAP"/>
</dbReference>
<dbReference type="InterPro" id="IPR006843">
    <property type="entry name" value="PAP/fibrillin_dom"/>
</dbReference>
<comment type="subcellular location">
    <subcellularLocation>
        <location evidence="1">Plastid</location>
    </subcellularLocation>
</comment>
<feature type="chain" id="PRO_5030935049" description="Plastid lipid-associated protein/fibrillin conserved domain-containing protein" evidence="3">
    <location>
        <begin position="23"/>
        <end position="206"/>
    </location>
</feature>
<dbReference type="PANTHER" id="PTHR31906">
    <property type="entry name" value="PLASTID-LIPID-ASSOCIATED PROTEIN 4, CHLOROPLASTIC-RELATED"/>
    <property type="match status" value="1"/>
</dbReference>
<dbReference type="GO" id="GO:0009536">
    <property type="term" value="C:plastid"/>
    <property type="evidence" value="ECO:0007669"/>
    <property type="project" value="UniProtKB-SubCell"/>
</dbReference>
<sequence>MPFYRFCLVVSLVTAFCSTHNANRRKVGRFATNVDEMKTQLLEQCEACDMGRKVELRPLVEEKLEALEALNPTPRPLEAPDLLTACWVLKYTTADSILGTSRLRPFRPRPRILQSIDAKNLRAKNEEWLLLGALRNSVVADLEPRDDGQTIDVQFRRFGIGWLRIRAPKSARGFLNTTFLDHDLRISRGDRGNIFILQRDGPPRRI</sequence>